<dbReference type="SUPFAM" id="SSF81606">
    <property type="entry name" value="PP2C-like"/>
    <property type="match status" value="1"/>
</dbReference>
<name>A0A1B8Q8N2_9GAMM</name>
<keyword evidence="1" id="KW-1133">Transmembrane helix</keyword>
<dbReference type="InterPro" id="IPR036457">
    <property type="entry name" value="PPM-type-like_dom_sf"/>
</dbReference>
<keyword evidence="1" id="KW-0812">Transmembrane</keyword>
<accession>A0A1B8Q8N2</accession>
<dbReference type="Gene3D" id="3.60.40.10">
    <property type="entry name" value="PPM-type phosphatase domain"/>
    <property type="match status" value="1"/>
</dbReference>
<dbReference type="EMBL" id="LZMZ01000053">
    <property type="protein sequence ID" value="OBX73095.1"/>
    <property type="molecule type" value="Genomic_DNA"/>
</dbReference>
<sequence length="606" mass="64707">MTDNHTNATANRWQGYCASSIGKAHIDSGLPNQDRANIWQDARVTVAVVCDGAGSATHSEQGADYFCQAVGQALFAIGQDLTDHHTTQARQMVNQTVLARLSQSRDQLVQQMTAGQSLRDFHTTLSAVLVVEDAALLVQIGDSPLMTSSFVMDDTTQTAQVDYFGDLQVFAGDDGEYVNETQFITQADWQSQLMLRWLDIGAVDLLALMSDGCADLVFTGASTQTQVYRPFFGNVVFNLCASISCADAEAMLCDVLASPATYRLTGDDKSLIVLLKQPERYRGIAPLADTPQKTPSMPTSPAALAASPLAATDLPTKNRTPVSALPANQMVTAATQQRRNVAVVASVAVLVGMGALLWSNYSRIQHSLTPNVASTHVQPAPTPALPTFSTPAQAFAPTAALAMWHAQQTQPQQELRQQGVIAAWALQFVIDDSAAPALGESVPSASVLSASVPSASVAQPAVQQTAQAAHGVPAIMTGKILAFDTLRPSNDAIALTYSLTCREVTPAENQTLARVGVPLLDVTSRYQRRYCRLTLQPVQTVAAYNTRALVLAHGVGETLKHATKDSQVFYLPPSFDIDMTQTSVSASAVASQPVTQQPDHRANLSN</sequence>
<keyword evidence="1" id="KW-0472">Membrane</keyword>
<evidence type="ECO:0000259" key="2">
    <source>
        <dbReference type="Pfam" id="PF13672"/>
    </source>
</evidence>
<evidence type="ECO:0000313" key="3">
    <source>
        <dbReference type="EMBL" id="OBX73095.1"/>
    </source>
</evidence>
<protein>
    <recommendedName>
        <fullName evidence="2">PPM-type phosphatase domain-containing protein</fullName>
    </recommendedName>
</protein>
<organism evidence="3 4">
    <name type="scientific">Faucicola atlantae</name>
    <dbReference type="NCBI Taxonomy" id="34059"/>
    <lineage>
        <taxon>Bacteria</taxon>
        <taxon>Pseudomonadati</taxon>
        <taxon>Pseudomonadota</taxon>
        <taxon>Gammaproteobacteria</taxon>
        <taxon>Moraxellales</taxon>
        <taxon>Moraxellaceae</taxon>
        <taxon>Faucicola</taxon>
    </lineage>
</organism>
<reference evidence="3 4" key="1">
    <citation type="submission" date="2016-06" db="EMBL/GenBank/DDBJ databases">
        <title>Draft genome of Moraxella atlantae CCUG 66109.</title>
        <authorList>
            <person name="Salva-Serra F."/>
            <person name="Engstrom-Jakobsson H."/>
            <person name="Thorell K."/>
            <person name="Gonzales-Siles L."/>
            <person name="Karlsson R."/>
            <person name="Boulund F."/>
            <person name="Engstrand L."/>
            <person name="Kristiansson E."/>
            <person name="Moore E."/>
        </authorList>
    </citation>
    <scope>NUCLEOTIDE SEQUENCE [LARGE SCALE GENOMIC DNA]</scope>
    <source>
        <strain evidence="3 4">CCUG 66109</strain>
    </source>
</reference>
<dbReference type="Proteomes" id="UP000092508">
    <property type="component" value="Unassembled WGS sequence"/>
</dbReference>
<comment type="caution">
    <text evidence="3">The sequence shown here is derived from an EMBL/GenBank/DDBJ whole genome shotgun (WGS) entry which is preliminary data.</text>
</comment>
<dbReference type="OrthoDB" id="963478at2"/>
<dbReference type="RefSeq" id="WP_067238846.1">
    <property type="nucleotide sequence ID" value="NZ_LZMZ01000053.1"/>
</dbReference>
<dbReference type="STRING" id="34059.A9308_01225"/>
<feature type="transmembrane region" description="Helical" evidence="1">
    <location>
        <begin position="341"/>
        <end position="358"/>
    </location>
</feature>
<feature type="domain" description="PPM-type phosphatase" evidence="2">
    <location>
        <begin position="21"/>
        <end position="235"/>
    </location>
</feature>
<gene>
    <name evidence="3" type="ORF">A9308_01225</name>
</gene>
<evidence type="ECO:0000256" key="1">
    <source>
        <dbReference type="SAM" id="Phobius"/>
    </source>
</evidence>
<proteinExistence type="predicted"/>
<dbReference type="AlphaFoldDB" id="A0A1B8Q8N2"/>
<dbReference type="InterPro" id="IPR001932">
    <property type="entry name" value="PPM-type_phosphatase-like_dom"/>
</dbReference>
<dbReference type="Pfam" id="PF13672">
    <property type="entry name" value="PP2C_2"/>
    <property type="match status" value="1"/>
</dbReference>
<evidence type="ECO:0000313" key="4">
    <source>
        <dbReference type="Proteomes" id="UP000092508"/>
    </source>
</evidence>